<proteinExistence type="predicted"/>
<feature type="region of interest" description="Disordered" evidence="1">
    <location>
        <begin position="1"/>
        <end position="28"/>
    </location>
</feature>
<accession>A0A448XTB7</accession>
<dbReference type="EMBL" id="CAAALY010300125">
    <property type="protein sequence ID" value="VEL44462.1"/>
    <property type="molecule type" value="Genomic_DNA"/>
</dbReference>
<organism evidence="2 3">
    <name type="scientific">Protopolystoma xenopodis</name>
    <dbReference type="NCBI Taxonomy" id="117903"/>
    <lineage>
        <taxon>Eukaryota</taxon>
        <taxon>Metazoa</taxon>
        <taxon>Spiralia</taxon>
        <taxon>Lophotrochozoa</taxon>
        <taxon>Platyhelminthes</taxon>
        <taxon>Monogenea</taxon>
        <taxon>Polyopisthocotylea</taxon>
        <taxon>Polystomatidea</taxon>
        <taxon>Polystomatidae</taxon>
        <taxon>Protopolystoma</taxon>
    </lineage>
</organism>
<dbReference type="AlphaFoldDB" id="A0A448XTB7"/>
<feature type="compositionally biased region" description="Polar residues" evidence="1">
    <location>
        <begin position="17"/>
        <end position="26"/>
    </location>
</feature>
<name>A0A448XTB7_9PLAT</name>
<sequence>MARLTDDADYDDGETFENVSCPQSDAGNHDNYYGRQLRTRCVLHGLPENKSKLRQRGQPTFLHSLSFPNVVLI</sequence>
<reference evidence="2" key="1">
    <citation type="submission" date="2018-11" db="EMBL/GenBank/DDBJ databases">
        <authorList>
            <consortium name="Pathogen Informatics"/>
        </authorList>
    </citation>
    <scope>NUCLEOTIDE SEQUENCE</scope>
</reference>
<comment type="caution">
    <text evidence="2">The sequence shown here is derived from an EMBL/GenBank/DDBJ whole genome shotgun (WGS) entry which is preliminary data.</text>
</comment>
<dbReference type="Proteomes" id="UP000784294">
    <property type="component" value="Unassembled WGS sequence"/>
</dbReference>
<evidence type="ECO:0000313" key="3">
    <source>
        <dbReference type="Proteomes" id="UP000784294"/>
    </source>
</evidence>
<protein>
    <submittedName>
        <fullName evidence="2">Uncharacterized protein</fullName>
    </submittedName>
</protein>
<evidence type="ECO:0000313" key="2">
    <source>
        <dbReference type="EMBL" id="VEL44462.1"/>
    </source>
</evidence>
<keyword evidence="3" id="KW-1185">Reference proteome</keyword>
<evidence type="ECO:0000256" key="1">
    <source>
        <dbReference type="SAM" id="MobiDB-lite"/>
    </source>
</evidence>
<gene>
    <name evidence="2" type="ORF">PXEA_LOCUS37902</name>
</gene>